<dbReference type="PANTHER" id="PTHR43796:SF2">
    <property type="entry name" value="CARBOXYNORSPERMIDINE SYNTHASE"/>
    <property type="match status" value="1"/>
</dbReference>
<dbReference type="Gene3D" id="3.40.50.720">
    <property type="entry name" value="NAD(P)-binding Rossmann-like Domain"/>
    <property type="match status" value="1"/>
</dbReference>
<dbReference type="SUPFAM" id="SSF51735">
    <property type="entry name" value="NAD(P)-binding Rossmann-fold domains"/>
    <property type="match status" value="1"/>
</dbReference>
<proteinExistence type="predicted"/>
<dbReference type="Proteomes" id="UP000253090">
    <property type="component" value="Unassembled WGS sequence"/>
</dbReference>
<evidence type="ECO:0000313" key="2">
    <source>
        <dbReference type="Proteomes" id="UP000253090"/>
    </source>
</evidence>
<dbReference type="EMBL" id="QPJW01000003">
    <property type="protein sequence ID" value="RCX20338.1"/>
    <property type="molecule type" value="Genomic_DNA"/>
</dbReference>
<organism evidence="1 2">
    <name type="scientific">Fontibacillus phaseoli</name>
    <dbReference type="NCBI Taxonomy" id="1416533"/>
    <lineage>
        <taxon>Bacteria</taxon>
        <taxon>Bacillati</taxon>
        <taxon>Bacillota</taxon>
        <taxon>Bacilli</taxon>
        <taxon>Bacillales</taxon>
        <taxon>Paenibacillaceae</taxon>
        <taxon>Fontibacillus</taxon>
    </lineage>
</organism>
<accession>A0A369BID7</accession>
<evidence type="ECO:0000313" key="1">
    <source>
        <dbReference type="EMBL" id="RCX20338.1"/>
    </source>
</evidence>
<sequence length="297" mass="32491">MPSNLFILRQLLLNKGKAKLLLEYTSVGLVLAGRNETKAEEIASRLNRQFGEDRARGHYSDAADPASLKAVMQPADLAIVASSTSQYTREIAVAALETGTDNLDIQYSSYKMAVLKGLEQDMITAGCCFITDGGFHPGLAAVLVHQAAASFDSLESANVGSVIKINWPSLNLSKATVQELVEELKDFNTSYFNQGRWKKGGMRKMNFGEPFGTSRCSAMMLEEMCSLPSRYPALKEIGSLHHEDGYKLTAIPVAACIRQYLDGSIRQPGLRMQANLVHGGRLLKDIETMGVVIKEKV</sequence>
<name>A0A369BID7_9BACL</name>
<dbReference type="AlphaFoldDB" id="A0A369BID7"/>
<dbReference type="RefSeq" id="WP_181873095.1">
    <property type="nucleotide sequence ID" value="NZ_QPJW01000003.1"/>
</dbReference>
<protein>
    <submittedName>
        <fullName evidence="1">Saccharopine dehydrogenase-like protein</fullName>
    </submittedName>
</protein>
<dbReference type="InterPro" id="IPR036291">
    <property type="entry name" value="NAD(P)-bd_dom_sf"/>
</dbReference>
<keyword evidence="2" id="KW-1185">Reference proteome</keyword>
<dbReference type="PANTHER" id="PTHR43796">
    <property type="entry name" value="CARBOXYNORSPERMIDINE SYNTHASE"/>
    <property type="match status" value="1"/>
</dbReference>
<gene>
    <name evidence="1" type="ORF">DFP94_10359</name>
</gene>
<reference evidence="1 2" key="1">
    <citation type="submission" date="2018-07" db="EMBL/GenBank/DDBJ databases">
        <title>Genomic Encyclopedia of Type Strains, Phase III (KMG-III): the genomes of soil and plant-associated and newly described type strains.</title>
        <authorList>
            <person name="Whitman W."/>
        </authorList>
    </citation>
    <scope>NUCLEOTIDE SEQUENCE [LARGE SCALE GENOMIC DNA]</scope>
    <source>
        <strain evidence="1 2">CECT 8333</strain>
    </source>
</reference>
<comment type="caution">
    <text evidence="1">The sequence shown here is derived from an EMBL/GenBank/DDBJ whole genome shotgun (WGS) entry which is preliminary data.</text>
</comment>